<keyword evidence="1" id="KW-0472">Membrane</keyword>
<feature type="transmembrane region" description="Helical" evidence="1">
    <location>
        <begin position="38"/>
        <end position="63"/>
    </location>
</feature>
<dbReference type="Pfam" id="PF14340">
    <property type="entry name" value="DUF4395"/>
    <property type="match status" value="1"/>
</dbReference>
<feature type="transmembrane region" description="Helical" evidence="1">
    <location>
        <begin position="103"/>
        <end position="121"/>
    </location>
</feature>
<reference evidence="4" key="1">
    <citation type="journal article" date="2019" name="Int. J. Syst. Evol. Microbiol.">
        <title>The Global Catalogue of Microorganisms (GCM) 10K type strain sequencing project: providing services to taxonomists for standard genome sequencing and annotation.</title>
        <authorList>
            <consortium name="The Broad Institute Genomics Platform"/>
            <consortium name="The Broad Institute Genome Sequencing Center for Infectious Disease"/>
            <person name="Wu L."/>
            <person name="Ma J."/>
        </authorList>
    </citation>
    <scope>NUCLEOTIDE SEQUENCE [LARGE SCALE GENOMIC DNA]</scope>
    <source>
        <strain evidence="4">KCTC 52490</strain>
    </source>
</reference>
<dbReference type="InterPro" id="IPR025508">
    <property type="entry name" value="DUF4395"/>
</dbReference>
<keyword evidence="4" id="KW-1185">Reference proteome</keyword>
<dbReference type="EMBL" id="JBHUOM010000019">
    <property type="protein sequence ID" value="MFD2935666.1"/>
    <property type="molecule type" value="Genomic_DNA"/>
</dbReference>
<name>A0ABW6AK19_9BACT</name>
<sequence length="162" mass="17531">MSNLSNRGNLNPVTIFSQSALECPVDGVKVNENKVRTVAFFVLLIGIASIVTSYWILPLFLLIDFALRAFDYGNLSPLARLSDGVIKALNFPIQLIDQAPKRFAAGVGMVFAAAILATHFLGVNTLILTGILVVFAALESLAGICAGCYVYTLLRRIKVVRD</sequence>
<feature type="domain" description="DUF4395" evidence="2">
    <location>
        <begin position="30"/>
        <end position="156"/>
    </location>
</feature>
<protein>
    <submittedName>
        <fullName evidence="3">DUF4395 domain-containing protein</fullName>
    </submittedName>
</protein>
<feature type="transmembrane region" description="Helical" evidence="1">
    <location>
        <begin position="127"/>
        <end position="154"/>
    </location>
</feature>
<dbReference type="RefSeq" id="WP_381503787.1">
    <property type="nucleotide sequence ID" value="NZ_JBHUOM010000019.1"/>
</dbReference>
<comment type="caution">
    <text evidence="3">The sequence shown here is derived from an EMBL/GenBank/DDBJ whole genome shotgun (WGS) entry which is preliminary data.</text>
</comment>
<evidence type="ECO:0000256" key="1">
    <source>
        <dbReference type="SAM" id="Phobius"/>
    </source>
</evidence>
<dbReference type="InterPro" id="IPR016942">
    <property type="entry name" value="UCP030042"/>
</dbReference>
<evidence type="ECO:0000259" key="2">
    <source>
        <dbReference type="Pfam" id="PF14340"/>
    </source>
</evidence>
<gene>
    <name evidence="3" type="ORF">ACFS25_17930</name>
</gene>
<evidence type="ECO:0000313" key="3">
    <source>
        <dbReference type="EMBL" id="MFD2935666.1"/>
    </source>
</evidence>
<accession>A0ABW6AK19</accession>
<dbReference type="PIRSF" id="PIRSF030042">
    <property type="entry name" value="UCP030042"/>
    <property type="match status" value="1"/>
</dbReference>
<proteinExistence type="predicted"/>
<keyword evidence="1" id="KW-1133">Transmembrane helix</keyword>
<organism evidence="3 4">
    <name type="scientific">Spirosoma flavum</name>
    <dbReference type="NCBI Taxonomy" id="2048557"/>
    <lineage>
        <taxon>Bacteria</taxon>
        <taxon>Pseudomonadati</taxon>
        <taxon>Bacteroidota</taxon>
        <taxon>Cytophagia</taxon>
        <taxon>Cytophagales</taxon>
        <taxon>Cytophagaceae</taxon>
        <taxon>Spirosoma</taxon>
    </lineage>
</organism>
<keyword evidence="1" id="KW-0812">Transmembrane</keyword>
<evidence type="ECO:0000313" key="4">
    <source>
        <dbReference type="Proteomes" id="UP001597512"/>
    </source>
</evidence>
<dbReference type="Proteomes" id="UP001597512">
    <property type="component" value="Unassembled WGS sequence"/>
</dbReference>